<keyword evidence="3" id="KW-1185">Reference proteome</keyword>
<dbReference type="InterPro" id="IPR029056">
    <property type="entry name" value="Ribokinase-like"/>
</dbReference>
<comment type="caution">
    <text evidence="2">The sequence shown here is derived from an EMBL/GenBank/DDBJ whole genome shotgun (WGS) entry which is preliminary data.</text>
</comment>
<protein>
    <recommendedName>
        <fullName evidence="1">Pyridoxamine kinase/Phosphomethylpyrimidine kinase domain-containing protein</fullName>
    </recommendedName>
</protein>
<sequence>MLTFREITPKEVGVNTTANSVHPGLKMTSLMRHSALIISKDFFEFHSSHVITPNTHGTGCSLDSHIAAELAKGSSRIFVVKVLAKGSLVISAIKVCDWKISFLNDDEPVI</sequence>
<gene>
    <name evidence="2" type="ORF">ACH5RR_029950</name>
</gene>
<reference evidence="2 3" key="1">
    <citation type="submission" date="2024-11" db="EMBL/GenBank/DDBJ databases">
        <title>A near-complete genome assembly of Cinchona calisaya.</title>
        <authorList>
            <person name="Lian D.C."/>
            <person name="Zhao X.W."/>
            <person name="Wei L."/>
        </authorList>
    </citation>
    <scope>NUCLEOTIDE SEQUENCE [LARGE SCALE GENOMIC DNA]</scope>
    <source>
        <tissue evidence="2">Nenye</tissue>
    </source>
</reference>
<name>A0ABD2YWD1_9GENT</name>
<proteinExistence type="predicted"/>
<accession>A0ABD2YWD1</accession>
<dbReference type="Gene3D" id="3.40.1190.20">
    <property type="match status" value="1"/>
</dbReference>
<dbReference type="SUPFAM" id="SSF53613">
    <property type="entry name" value="Ribokinase-like"/>
    <property type="match status" value="1"/>
</dbReference>
<evidence type="ECO:0000259" key="1">
    <source>
        <dbReference type="Pfam" id="PF08543"/>
    </source>
</evidence>
<dbReference type="InterPro" id="IPR013749">
    <property type="entry name" value="PM/HMP-P_kinase-1"/>
</dbReference>
<dbReference type="Proteomes" id="UP001630127">
    <property type="component" value="Unassembled WGS sequence"/>
</dbReference>
<feature type="domain" description="Pyridoxamine kinase/Phosphomethylpyrimidine kinase" evidence="1">
    <location>
        <begin position="34"/>
        <end position="75"/>
    </location>
</feature>
<evidence type="ECO:0000313" key="2">
    <source>
        <dbReference type="EMBL" id="KAL3510549.1"/>
    </source>
</evidence>
<organism evidence="2 3">
    <name type="scientific">Cinchona calisaya</name>
    <dbReference type="NCBI Taxonomy" id="153742"/>
    <lineage>
        <taxon>Eukaryota</taxon>
        <taxon>Viridiplantae</taxon>
        <taxon>Streptophyta</taxon>
        <taxon>Embryophyta</taxon>
        <taxon>Tracheophyta</taxon>
        <taxon>Spermatophyta</taxon>
        <taxon>Magnoliopsida</taxon>
        <taxon>eudicotyledons</taxon>
        <taxon>Gunneridae</taxon>
        <taxon>Pentapetalae</taxon>
        <taxon>asterids</taxon>
        <taxon>lamiids</taxon>
        <taxon>Gentianales</taxon>
        <taxon>Rubiaceae</taxon>
        <taxon>Cinchonoideae</taxon>
        <taxon>Cinchoneae</taxon>
        <taxon>Cinchona</taxon>
    </lineage>
</organism>
<dbReference type="AlphaFoldDB" id="A0ABD2YWD1"/>
<dbReference type="EMBL" id="JBJUIK010000012">
    <property type="protein sequence ID" value="KAL3510549.1"/>
    <property type="molecule type" value="Genomic_DNA"/>
</dbReference>
<dbReference type="Pfam" id="PF08543">
    <property type="entry name" value="Phos_pyr_kin"/>
    <property type="match status" value="1"/>
</dbReference>
<evidence type="ECO:0000313" key="3">
    <source>
        <dbReference type="Proteomes" id="UP001630127"/>
    </source>
</evidence>